<reference evidence="1 2" key="1">
    <citation type="journal article" date="2015" name="Int. J. Syst. Evol. Microbiol.">
        <title>M ethanocaldococcus bathoardescens sp. nov., a hyperthermophilic methanogen isolated from a volcanically active deep-sea hydrothermal vent.</title>
        <authorList>
            <person name="Stewart L.C."/>
            <person name="Jung J.H."/>
            <person name="Kim Y.T."/>
            <person name="Kwon S.W."/>
            <person name="Park C.S."/>
            <person name="Holden J.F."/>
        </authorList>
    </citation>
    <scope>NUCLEOTIDE SEQUENCE [LARGE SCALE GENOMIC DNA]</scope>
    <source>
        <strain evidence="1 2">JH146</strain>
    </source>
</reference>
<evidence type="ECO:0000313" key="1">
    <source>
        <dbReference type="EMBL" id="AIJ05426.1"/>
    </source>
</evidence>
<sequence>MGIFDLAKKITHSREFTSSIDEIFVGELINFMYKKGAVLIEINSPTESSHSLTFKFINHPVLYMLRVIVDRKVEGITSKIIGSQAILTFEAVIKNELVEPNDVLVMYQTDFKNMFKIPLFGNVKINHDLNYIIATTTYLKDLGKYIKSDSVDREALREELNLILNTLTEHLAPLKKKFD</sequence>
<dbReference type="HOGENOM" id="CLU_1500292_0_0_2"/>
<evidence type="ECO:0000313" key="2">
    <source>
        <dbReference type="Proteomes" id="UP000028781"/>
    </source>
</evidence>
<protein>
    <submittedName>
        <fullName evidence="1">Uncharacterized protein</fullName>
    </submittedName>
</protein>
<dbReference type="KEGG" id="mjh:JH146_0577"/>
<dbReference type="AlphaFoldDB" id="A0A076LB58"/>
<dbReference type="GeneID" id="24891177"/>
<proteinExistence type="predicted"/>
<dbReference type="RefSeq" id="WP_048201618.1">
    <property type="nucleotide sequence ID" value="NZ_CP009149.1"/>
</dbReference>
<dbReference type="OrthoDB" id="65429at2157"/>
<dbReference type="Proteomes" id="UP000028781">
    <property type="component" value="Chromosome"/>
</dbReference>
<organism evidence="1 2">
    <name type="scientific">Methanocaldococcus bathoardescens</name>
    <dbReference type="NCBI Taxonomy" id="1301915"/>
    <lineage>
        <taxon>Archaea</taxon>
        <taxon>Methanobacteriati</taxon>
        <taxon>Methanobacteriota</taxon>
        <taxon>Methanomada group</taxon>
        <taxon>Methanococci</taxon>
        <taxon>Methanococcales</taxon>
        <taxon>Methanocaldococcaceae</taxon>
        <taxon>Methanocaldococcus</taxon>
    </lineage>
</organism>
<accession>A0A076LB58</accession>
<gene>
    <name evidence="1" type="ORF">JH146_0577</name>
</gene>
<name>A0A076LB58_9EURY</name>
<dbReference type="STRING" id="1301915.JH146_0577"/>
<dbReference type="EMBL" id="CP009149">
    <property type="protein sequence ID" value="AIJ05426.1"/>
    <property type="molecule type" value="Genomic_DNA"/>
</dbReference>
<keyword evidence="2" id="KW-1185">Reference proteome</keyword>